<comment type="caution">
    <text evidence="1">The sequence shown here is derived from an EMBL/GenBank/DDBJ whole genome shotgun (WGS) entry which is preliminary data.</text>
</comment>
<gene>
    <name evidence="1" type="ORF">ACFOZ8_13105</name>
</gene>
<evidence type="ECO:0000313" key="2">
    <source>
        <dbReference type="Proteomes" id="UP001595715"/>
    </source>
</evidence>
<dbReference type="PROSITE" id="PS51257">
    <property type="entry name" value="PROKAR_LIPOPROTEIN"/>
    <property type="match status" value="1"/>
</dbReference>
<evidence type="ECO:0000313" key="1">
    <source>
        <dbReference type="EMBL" id="MFC4100590.1"/>
    </source>
</evidence>
<reference evidence="2" key="1">
    <citation type="journal article" date="2019" name="Int. J. Syst. Evol. Microbiol.">
        <title>The Global Catalogue of Microorganisms (GCM) 10K type strain sequencing project: providing services to taxonomists for standard genome sequencing and annotation.</title>
        <authorList>
            <consortium name="The Broad Institute Genomics Platform"/>
            <consortium name="The Broad Institute Genome Sequencing Center for Infectious Disease"/>
            <person name="Wu L."/>
            <person name="Ma J."/>
        </authorList>
    </citation>
    <scope>NUCLEOTIDE SEQUENCE [LARGE SCALE GENOMIC DNA]</scope>
    <source>
        <strain evidence="2">IBRC-M 10987</strain>
    </source>
</reference>
<dbReference type="EMBL" id="JBHSAM010000025">
    <property type="protein sequence ID" value="MFC4100590.1"/>
    <property type="molecule type" value="Genomic_DNA"/>
</dbReference>
<sequence>MKHIRGTMALIVALAILLGGCSGGGGAEGSPEAAAYLESRGYQNVRQEGRVVRYVINGRLLSKSPTMEQWGLQDVDPSAYFGQTIAIERYVATGSPVGEGEVSVSVFMSGDKPIGGFVNVPGGDEVGYSLDGKTLEEVSGKPYEAWKQDWLAKYGG</sequence>
<dbReference type="Proteomes" id="UP001595715">
    <property type="component" value="Unassembled WGS sequence"/>
</dbReference>
<organism evidence="1 2">
    <name type="scientific">Paenibacillus xanthanilyticus</name>
    <dbReference type="NCBI Taxonomy" id="1783531"/>
    <lineage>
        <taxon>Bacteria</taxon>
        <taxon>Bacillati</taxon>
        <taxon>Bacillota</taxon>
        <taxon>Bacilli</taxon>
        <taxon>Bacillales</taxon>
        <taxon>Paenibacillaceae</taxon>
        <taxon>Paenibacillus</taxon>
    </lineage>
</organism>
<keyword evidence="2" id="KW-1185">Reference proteome</keyword>
<evidence type="ECO:0008006" key="3">
    <source>
        <dbReference type="Google" id="ProtNLM"/>
    </source>
</evidence>
<dbReference type="RefSeq" id="WP_377719247.1">
    <property type="nucleotide sequence ID" value="NZ_JBHSAM010000025.1"/>
</dbReference>
<accession>A0ABV8K3J3</accession>
<proteinExistence type="predicted"/>
<protein>
    <recommendedName>
        <fullName evidence="3">Lipoprotein</fullName>
    </recommendedName>
</protein>
<name>A0ABV8K3J3_9BACL</name>